<name>A0A1Y5MHM6_9BACT</name>
<gene>
    <name evidence="1" type="ORF">B9N65_04610</name>
</gene>
<evidence type="ECO:0000313" key="1">
    <source>
        <dbReference type="EMBL" id="OUT08088.1"/>
    </source>
</evidence>
<evidence type="ECO:0008006" key="3">
    <source>
        <dbReference type="Google" id="ProtNLM"/>
    </source>
</evidence>
<comment type="caution">
    <text evidence="1">The sequence shown here is derived from an EMBL/GenBank/DDBJ whole genome shotgun (WGS) entry which is preliminary data.</text>
</comment>
<accession>A0A1Y5MHM6</accession>
<protein>
    <recommendedName>
        <fullName evidence="3">Lipoprotein</fullName>
    </recommendedName>
</protein>
<evidence type="ECO:0000313" key="2">
    <source>
        <dbReference type="Proteomes" id="UP000196317"/>
    </source>
</evidence>
<dbReference type="Proteomes" id="UP000196317">
    <property type="component" value="Unassembled WGS sequence"/>
</dbReference>
<reference evidence="1 2" key="1">
    <citation type="submission" date="2017-04" db="EMBL/GenBank/DDBJ databases">
        <title>Complete genome of Campylobacter concisus ATCC 33237T and draft genomes for an additional eight well characterized C. concisus strains.</title>
        <authorList>
            <person name="Cornelius A.J."/>
            <person name="Miller W.G."/>
            <person name="Lastovica A.J."/>
            <person name="On S.L."/>
            <person name="French N.P."/>
            <person name="Vandenberg O."/>
            <person name="Biggs P.J."/>
        </authorList>
    </citation>
    <scope>NUCLEOTIDE SEQUENCE [LARGE SCALE GENOMIC DNA]</scope>
    <source>
        <strain evidence="1 2">CCUG 19995</strain>
    </source>
</reference>
<dbReference type="PROSITE" id="PS51257">
    <property type="entry name" value="PROKAR_LIPOPROTEIN"/>
    <property type="match status" value="1"/>
</dbReference>
<dbReference type="RefSeq" id="WP_087582986.1">
    <property type="nucleotide sequence ID" value="NZ_NDYN01000004.1"/>
</dbReference>
<proteinExistence type="predicted"/>
<organism evidence="1 2">
    <name type="scientific">Campylobacter concisus</name>
    <dbReference type="NCBI Taxonomy" id="199"/>
    <lineage>
        <taxon>Bacteria</taxon>
        <taxon>Pseudomonadati</taxon>
        <taxon>Campylobacterota</taxon>
        <taxon>Epsilonproteobacteria</taxon>
        <taxon>Campylobacterales</taxon>
        <taxon>Campylobacteraceae</taxon>
        <taxon>Campylobacter</taxon>
    </lineage>
</organism>
<dbReference type="AlphaFoldDB" id="A0A1Y5MHM6"/>
<sequence length="252" mass="29760">MKILIISFLIAFITGCSFDNTYKSDIYDRDYIKMDANTTLYSSNKTFSVKAPINRGILFEGLDKYDDFTVLQRRIIGEIVEIFYLEIDKIDTFDGEKYLDLENINSFELNTNNPDIKYENETFGQYYDRAFVNIIDGIKCRSFPKELNKKYNHQNKGDGIIQTQEYETYCSFYSANGVPKVLRIRSEYSFNLSSEAFKKSTLSEKEKLNKITRQFRQDAEEIFSNIKINMDRQKMRQHGLLFNTKSKEIKWK</sequence>
<dbReference type="EMBL" id="NDYN01000004">
    <property type="protein sequence ID" value="OUT08088.1"/>
    <property type="molecule type" value="Genomic_DNA"/>
</dbReference>